<dbReference type="Gene3D" id="2.60.40.3960">
    <property type="entry name" value="Velvet domain"/>
    <property type="match status" value="1"/>
</dbReference>
<dbReference type="InterPro" id="IPR037525">
    <property type="entry name" value="Velvet_dom"/>
</dbReference>
<dbReference type="AlphaFoldDB" id="R7Z4G3"/>
<dbReference type="GO" id="GO:0030435">
    <property type="term" value="P:sporulation resulting in formation of a cellular spore"/>
    <property type="evidence" value="ECO:0007669"/>
    <property type="project" value="UniProtKB-KW"/>
</dbReference>
<dbReference type="eggNOG" id="ENOG502RYQD">
    <property type="taxonomic scope" value="Eukaryota"/>
</dbReference>
<feature type="compositionally biased region" description="Polar residues" evidence="6">
    <location>
        <begin position="273"/>
        <end position="290"/>
    </location>
</feature>
<reference evidence="9" key="1">
    <citation type="submission" date="2012-06" db="EMBL/GenBank/DDBJ databases">
        <title>The genome sequence of Coniosporium apollinis CBS 100218.</title>
        <authorList>
            <consortium name="The Broad Institute Genome Sequencing Platform"/>
            <person name="Cuomo C."/>
            <person name="Gorbushina A."/>
            <person name="Noack S."/>
            <person name="Walker B."/>
            <person name="Young S.K."/>
            <person name="Zeng Q."/>
            <person name="Gargeya S."/>
            <person name="Fitzgerald M."/>
            <person name="Haas B."/>
            <person name="Abouelleil A."/>
            <person name="Alvarado L."/>
            <person name="Arachchi H.M."/>
            <person name="Berlin A.M."/>
            <person name="Chapman S.B."/>
            <person name="Goldberg J."/>
            <person name="Griggs A."/>
            <person name="Gujja S."/>
            <person name="Hansen M."/>
            <person name="Howarth C."/>
            <person name="Imamovic A."/>
            <person name="Larimer J."/>
            <person name="McCowan C."/>
            <person name="Montmayeur A."/>
            <person name="Murphy C."/>
            <person name="Neiman D."/>
            <person name="Pearson M."/>
            <person name="Priest M."/>
            <person name="Roberts A."/>
            <person name="Saif S."/>
            <person name="Shea T."/>
            <person name="Sisk P."/>
            <person name="Sykes S."/>
            <person name="Wortman J."/>
            <person name="Nusbaum C."/>
            <person name="Birren B."/>
        </authorList>
    </citation>
    <scope>NUCLEOTIDE SEQUENCE [LARGE SCALE GENOMIC DNA]</scope>
    <source>
        <strain evidence="9">CBS 100218</strain>
    </source>
</reference>
<dbReference type="Pfam" id="PF11754">
    <property type="entry name" value="Velvet"/>
    <property type="match status" value="1"/>
</dbReference>
<comment type="subcellular location">
    <subcellularLocation>
        <location evidence="1">Nucleus</location>
    </subcellularLocation>
</comment>
<keyword evidence="5" id="KW-0539">Nucleus</keyword>
<dbReference type="EMBL" id="JH767605">
    <property type="protein sequence ID" value="EON69060.1"/>
    <property type="molecule type" value="Genomic_DNA"/>
</dbReference>
<feature type="domain" description="Velvet" evidence="7">
    <location>
        <begin position="38"/>
        <end position="216"/>
    </location>
</feature>
<evidence type="ECO:0000313" key="9">
    <source>
        <dbReference type="Proteomes" id="UP000016924"/>
    </source>
</evidence>
<name>R7Z4G3_CONA1</name>
<dbReference type="InterPro" id="IPR038491">
    <property type="entry name" value="Velvet_dom_sf"/>
</dbReference>
<dbReference type="PANTHER" id="PTHR33572:SF18">
    <property type="entry name" value="SPORE DEVELOPMENT REGULATOR VOSA"/>
    <property type="match status" value="1"/>
</dbReference>
<evidence type="ECO:0000256" key="2">
    <source>
        <dbReference type="ARBA" id="ARBA00022969"/>
    </source>
</evidence>
<dbReference type="PANTHER" id="PTHR33572">
    <property type="entry name" value="SPORE DEVELOPMENT REGULATOR VOSA"/>
    <property type="match status" value="1"/>
</dbReference>
<keyword evidence="9" id="KW-1185">Reference proteome</keyword>
<protein>
    <recommendedName>
        <fullName evidence="7">Velvet domain-containing protein</fullName>
    </recommendedName>
</protein>
<keyword evidence="2" id="KW-0749">Sporulation</keyword>
<dbReference type="STRING" id="1168221.R7Z4G3"/>
<evidence type="ECO:0000313" key="8">
    <source>
        <dbReference type="EMBL" id="EON69060.1"/>
    </source>
</evidence>
<sequence>MYHTTFAAGPASGAGAYHGHQASYAAQVQPPRGVDVPLNSHELHLEIRQNPKEALVALDGKERGTSGITDARKPVDPPPIIQLRVSSRADPAQHFLQSPYLFMCASLYQHPGEQPKSEDNKDLVGTLASSLHRLKDTNDTDGAFFVFGDISVKSVGFHRLQFSLYEMRRDTGEVVFLQSIVSDTFNVVTSKDFKGMEESTHLSRSFSDQGVRLRLRKESRSVVGRSKRAYPFDPQGQPTAPQAQPAAQQVHAQQVQAVDTSPYKRYRTDAEQDASSGLQGLQGPQTLPVRSSANTMSRYGAYGLVNGAYTGMQQQQQQPQQPQDQNDIHANWMYGNYYTG</sequence>
<organism evidence="8 9">
    <name type="scientific">Coniosporium apollinis (strain CBS 100218)</name>
    <name type="common">Rock-inhabiting black yeast</name>
    <dbReference type="NCBI Taxonomy" id="1168221"/>
    <lineage>
        <taxon>Eukaryota</taxon>
        <taxon>Fungi</taxon>
        <taxon>Dikarya</taxon>
        <taxon>Ascomycota</taxon>
        <taxon>Pezizomycotina</taxon>
        <taxon>Dothideomycetes</taxon>
        <taxon>Dothideomycetes incertae sedis</taxon>
        <taxon>Coniosporium</taxon>
    </lineage>
</organism>
<dbReference type="PROSITE" id="PS51821">
    <property type="entry name" value="VELVET"/>
    <property type="match status" value="1"/>
</dbReference>
<dbReference type="GO" id="GO:0005634">
    <property type="term" value="C:nucleus"/>
    <property type="evidence" value="ECO:0007669"/>
    <property type="project" value="UniProtKB-SubCell"/>
</dbReference>
<evidence type="ECO:0000256" key="3">
    <source>
        <dbReference type="ARBA" id="ARBA00023015"/>
    </source>
</evidence>
<dbReference type="HOGENOM" id="CLU_869296_0_0_1"/>
<dbReference type="OrthoDB" id="5599552at2759"/>
<dbReference type="GeneID" id="19905684"/>
<evidence type="ECO:0000259" key="7">
    <source>
        <dbReference type="PROSITE" id="PS51821"/>
    </source>
</evidence>
<gene>
    <name evidence="8" type="ORF">W97_08373</name>
</gene>
<keyword evidence="3" id="KW-0805">Transcription regulation</keyword>
<dbReference type="Proteomes" id="UP000016924">
    <property type="component" value="Unassembled WGS sequence"/>
</dbReference>
<dbReference type="RefSeq" id="XP_007784377.1">
    <property type="nucleotide sequence ID" value="XM_007786187.1"/>
</dbReference>
<evidence type="ECO:0000256" key="4">
    <source>
        <dbReference type="ARBA" id="ARBA00023163"/>
    </source>
</evidence>
<evidence type="ECO:0000256" key="6">
    <source>
        <dbReference type="SAM" id="MobiDB-lite"/>
    </source>
</evidence>
<evidence type="ECO:0000256" key="5">
    <source>
        <dbReference type="ARBA" id="ARBA00023242"/>
    </source>
</evidence>
<evidence type="ECO:0000256" key="1">
    <source>
        <dbReference type="ARBA" id="ARBA00004123"/>
    </source>
</evidence>
<accession>R7Z4G3</accession>
<feature type="region of interest" description="Disordered" evidence="6">
    <location>
        <begin position="222"/>
        <end position="290"/>
    </location>
</feature>
<dbReference type="InterPro" id="IPR021740">
    <property type="entry name" value="Velvet"/>
</dbReference>
<proteinExistence type="predicted"/>
<feature type="compositionally biased region" description="Low complexity" evidence="6">
    <location>
        <begin position="234"/>
        <end position="258"/>
    </location>
</feature>
<keyword evidence="4" id="KW-0804">Transcription</keyword>